<dbReference type="InterPro" id="IPR019988">
    <property type="entry name" value="GTP-bd_ribosome_bgen_YqeH"/>
</dbReference>
<feature type="domain" description="NOA1/YqeH-like C-terminal" evidence="2">
    <location>
        <begin position="297"/>
        <end position="382"/>
    </location>
</feature>
<dbReference type="Pfam" id="PF01926">
    <property type="entry name" value="MMR_HSR1"/>
    <property type="match status" value="1"/>
</dbReference>
<keyword evidence="4" id="KW-1185">Reference proteome</keyword>
<dbReference type="PANTHER" id="PTHR46434">
    <property type="entry name" value="GENETIC INTERACTOR OF PROHIBITINS 3, MITOCHONDRIAL"/>
    <property type="match status" value="1"/>
</dbReference>
<sequence>MTLNNDQIQQILDEGITCIGCGSLFQTTDPDQAGYIKASKLHDYLAGLTSPDDPIDLLCERCFKLRHYNQIQPVALESSHFQKILSAIADKKALVLYLIDLFDVSGSMINGISRFIGNNPIVIVGNKADVLPKSVKKHKLADWLQREAGKQGIQAVRTIVLSADKGDAGETLLNEIDDYLDRYPEIYVVGVTNVGKSTLINQIIKALSGKGSVITTSRFPGTTLDRIVIPLTEKTAIIDTPGIIHASQMTHVVSPKDYKYLLPNKEIKARTFQLQSGQTIFFGSLGWMDFLNRQNISITAYFENNLMLHRGKTEKSSDFFRLQAGKTLLPITESAMDWISQEIKVLPGQDVVISGLGWVTFRNSTTIRLHLPKGVAFSVRQAEI</sequence>
<evidence type="ECO:0000259" key="2">
    <source>
        <dbReference type="Pfam" id="PF21516"/>
    </source>
</evidence>
<feature type="domain" description="G" evidence="1">
    <location>
        <begin position="186"/>
        <end position="247"/>
    </location>
</feature>
<gene>
    <name evidence="3" type="ORF">OKIT_1544</name>
</gene>
<reference evidence="3 4" key="1">
    <citation type="journal article" date="2012" name="PLoS ONE">
        <title>Functional divergence in the genus oenococcus as predicted by genome sequencing of the newly-described species, Oenococcus kitaharae.</title>
        <authorList>
            <person name="Borneman A.R."/>
            <person name="McCarthy J.M."/>
            <person name="Chambers P.J."/>
            <person name="Bartowsky E.J."/>
        </authorList>
    </citation>
    <scope>NUCLEOTIDE SEQUENCE [LARGE SCALE GENOMIC DNA]</scope>
    <source>
        <strain evidence="4">DSM17330</strain>
    </source>
</reference>
<dbReference type="EMBL" id="AFVZ01000001">
    <property type="protein sequence ID" value="EHN59622.1"/>
    <property type="molecule type" value="Genomic_DNA"/>
</dbReference>
<dbReference type="AlphaFoldDB" id="G9WG44"/>
<dbReference type="HOGENOM" id="CLU_017878_0_2_9"/>
<dbReference type="RefSeq" id="WP_007746634.1">
    <property type="nucleotide sequence ID" value="NZ_CM001398.1"/>
</dbReference>
<evidence type="ECO:0000259" key="1">
    <source>
        <dbReference type="Pfam" id="PF01926"/>
    </source>
</evidence>
<dbReference type="InterPro" id="IPR006073">
    <property type="entry name" value="GTP-bd"/>
</dbReference>
<dbReference type="SUPFAM" id="SSF52540">
    <property type="entry name" value="P-loop containing nucleoside triphosphate hydrolases"/>
    <property type="match status" value="1"/>
</dbReference>
<comment type="caution">
    <text evidence="3">The sequence shown here is derived from an EMBL/GenBank/DDBJ whole genome shotgun (WGS) entry which is preliminary data.</text>
</comment>
<dbReference type="STRING" id="336988.NT96_01370"/>
<dbReference type="PANTHER" id="PTHR46434:SF1">
    <property type="entry name" value="GENETIC INTERACTOR OF PROHIBITINS 3, MITOCHONDRIAL"/>
    <property type="match status" value="1"/>
</dbReference>
<protein>
    <submittedName>
        <fullName evidence="3">GTP-binding protein YqeHrequired for biogenesis of 30S ribosome subunit</fullName>
    </submittedName>
</protein>
<dbReference type="Gene3D" id="3.40.50.300">
    <property type="entry name" value="P-loop containing nucleotide triphosphate hydrolases"/>
    <property type="match status" value="1"/>
</dbReference>
<proteinExistence type="predicted"/>
<dbReference type="CDD" id="cd01855">
    <property type="entry name" value="YqeH"/>
    <property type="match status" value="1"/>
</dbReference>
<dbReference type="InterPro" id="IPR050896">
    <property type="entry name" value="Mito_lipid_metab_GTPase"/>
</dbReference>
<dbReference type="GO" id="GO:0005525">
    <property type="term" value="F:GTP binding"/>
    <property type="evidence" value="ECO:0007669"/>
    <property type="project" value="InterPro"/>
</dbReference>
<dbReference type="eggNOG" id="COG1161">
    <property type="taxonomic scope" value="Bacteria"/>
</dbReference>
<dbReference type="PRINTS" id="PR00326">
    <property type="entry name" value="GTP1OBG"/>
</dbReference>
<accession>G9WG44</accession>
<organism evidence="3 4">
    <name type="scientific">Oenococcus kitaharae DSM 17330</name>
    <dbReference type="NCBI Taxonomy" id="1045004"/>
    <lineage>
        <taxon>Bacteria</taxon>
        <taxon>Bacillati</taxon>
        <taxon>Bacillota</taxon>
        <taxon>Bacilli</taxon>
        <taxon>Lactobacillales</taxon>
        <taxon>Lactobacillaceae</taxon>
        <taxon>Oenococcus</taxon>
    </lineage>
</organism>
<dbReference type="Pfam" id="PF21516">
    <property type="entry name" value="YqeH-like_C"/>
    <property type="match status" value="1"/>
</dbReference>
<dbReference type="NCBIfam" id="TIGR03597">
    <property type="entry name" value="GTPase_YqeH"/>
    <property type="match status" value="1"/>
</dbReference>
<dbReference type="PATRIC" id="fig|1045004.4.peg.1515"/>
<dbReference type="InterPro" id="IPR027417">
    <property type="entry name" value="P-loop_NTPase"/>
</dbReference>
<dbReference type="OrthoDB" id="9773841at2"/>
<name>G9WG44_9LACO</name>
<dbReference type="Proteomes" id="UP000004959">
    <property type="component" value="Chromosome"/>
</dbReference>
<evidence type="ECO:0000313" key="4">
    <source>
        <dbReference type="Proteomes" id="UP000004959"/>
    </source>
</evidence>
<dbReference type="InterPro" id="IPR048422">
    <property type="entry name" value="NOA1/YqeH-like_C"/>
</dbReference>
<evidence type="ECO:0000313" key="3">
    <source>
        <dbReference type="EMBL" id="EHN59622.1"/>
    </source>
</evidence>